<proteinExistence type="predicted"/>
<protein>
    <submittedName>
        <fullName evidence="1">Uncharacterized protein</fullName>
    </submittedName>
</protein>
<reference evidence="1" key="1">
    <citation type="submission" date="2022-12" db="EMBL/GenBank/DDBJ databases">
        <authorList>
            <person name="Alioto T."/>
            <person name="Alioto T."/>
            <person name="Gomez Garrido J."/>
        </authorList>
    </citation>
    <scope>NUCLEOTIDE SEQUENCE</scope>
</reference>
<sequence length="96" mass="11123">MRAAWEVGFVAGDLAQEAEPRPVLLSVGTRRKLMSDPPGCIIDWLEKLELLCRLRMLITFFLCTSCRSSSCCPKIFLLEIYFHLDLVTHMKNWFML</sequence>
<evidence type="ECO:0000313" key="2">
    <source>
        <dbReference type="Proteomes" id="UP001178461"/>
    </source>
</evidence>
<dbReference type="EMBL" id="OX395126">
    <property type="protein sequence ID" value="CAI5763796.1"/>
    <property type="molecule type" value="Genomic_DNA"/>
</dbReference>
<organism evidence="1 2">
    <name type="scientific">Podarcis lilfordi</name>
    <name type="common">Lilford's wall lizard</name>
    <dbReference type="NCBI Taxonomy" id="74358"/>
    <lineage>
        <taxon>Eukaryota</taxon>
        <taxon>Metazoa</taxon>
        <taxon>Chordata</taxon>
        <taxon>Craniata</taxon>
        <taxon>Vertebrata</taxon>
        <taxon>Euteleostomi</taxon>
        <taxon>Lepidosauria</taxon>
        <taxon>Squamata</taxon>
        <taxon>Bifurcata</taxon>
        <taxon>Unidentata</taxon>
        <taxon>Episquamata</taxon>
        <taxon>Laterata</taxon>
        <taxon>Lacertibaenia</taxon>
        <taxon>Lacertidae</taxon>
        <taxon>Podarcis</taxon>
    </lineage>
</organism>
<name>A0AA35NTT0_9SAUR</name>
<dbReference type="Proteomes" id="UP001178461">
    <property type="component" value="Chromosome 1"/>
</dbReference>
<evidence type="ECO:0000313" key="1">
    <source>
        <dbReference type="EMBL" id="CAI5763796.1"/>
    </source>
</evidence>
<gene>
    <name evidence="1" type="ORF">PODLI_1B010685</name>
</gene>
<keyword evidence="2" id="KW-1185">Reference proteome</keyword>
<dbReference type="AlphaFoldDB" id="A0AA35NTT0"/>
<accession>A0AA35NTT0</accession>